<dbReference type="InterPro" id="IPR001173">
    <property type="entry name" value="Glyco_trans_2-like"/>
</dbReference>
<keyword evidence="2" id="KW-0808">Transferase</keyword>
<dbReference type="InterPro" id="IPR029044">
    <property type="entry name" value="Nucleotide-diphossugar_trans"/>
</dbReference>
<dbReference type="PANTHER" id="PTHR43179">
    <property type="entry name" value="RHAMNOSYLTRANSFERASE WBBL"/>
    <property type="match status" value="1"/>
</dbReference>
<evidence type="ECO:0000313" key="3">
    <source>
        <dbReference type="Proteomes" id="UP000235005"/>
    </source>
</evidence>
<sequence>MAELSVIVVNWNTSELLKNCLESIYSNLDKKLRIEIVVVDNASSDDSVAMVKACFPRVKLIENNQNVGFARANNQAVGVATGKYLLLLNSDTIVLDDGALEVLGFMEENPEVGIVTAKLQYEDGEFQPPYRRFPGFWGTFWRNTFRRIRSTNSAGQKRFLYSDLDPESVHEVDWGTGAYLYVSRSLVTGGKIFNEDIFMYYEDTILCKRAGEEGFRVMYLPFAPVIHLRDRSASKVKLHSLKYSFQGSIIYIRHIYGPVVSAVYRYAVRVVWRMLYLACRLVPSSRFSTKAQLFRYMINECTFK</sequence>
<evidence type="ECO:0000313" key="2">
    <source>
        <dbReference type="EMBL" id="PLW67044.1"/>
    </source>
</evidence>
<dbReference type="SUPFAM" id="SSF53448">
    <property type="entry name" value="Nucleotide-diphospho-sugar transferases"/>
    <property type="match status" value="1"/>
</dbReference>
<name>A0A2N5WXU3_9GAMM</name>
<dbReference type="OrthoDB" id="9771846at2"/>
<keyword evidence="3" id="KW-1185">Reference proteome</keyword>
<dbReference type="AlphaFoldDB" id="A0A2N5WXU3"/>
<dbReference type="Proteomes" id="UP000235005">
    <property type="component" value="Unassembled WGS sequence"/>
</dbReference>
<dbReference type="RefSeq" id="WP_101518947.1">
    <property type="nucleotide sequence ID" value="NZ_PKUS01000039.1"/>
</dbReference>
<dbReference type="Pfam" id="PF00535">
    <property type="entry name" value="Glycos_transf_2"/>
    <property type="match status" value="1"/>
</dbReference>
<feature type="domain" description="Glycosyltransferase 2-like" evidence="1">
    <location>
        <begin position="5"/>
        <end position="145"/>
    </location>
</feature>
<evidence type="ECO:0000259" key="1">
    <source>
        <dbReference type="Pfam" id="PF00535"/>
    </source>
</evidence>
<dbReference type="PANTHER" id="PTHR43179:SF7">
    <property type="entry name" value="RHAMNOSYLTRANSFERASE WBBL"/>
    <property type="match status" value="1"/>
</dbReference>
<gene>
    <name evidence="2" type="ORF">C0039_18680</name>
</gene>
<accession>A0A2N5WXU3</accession>
<comment type="caution">
    <text evidence="2">The sequence shown here is derived from an EMBL/GenBank/DDBJ whole genome shotgun (WGS) entry which is preliminary data.</text>
</comment>
<dbReference type="GO" id="GO:0016740">
    <property type="term" value="F:transferase activity"/>
    <property type="evidence" value="ECO:0007669"/>
    <property type="project" value="UniProtKB-KW"/>
</dbReference>
<proteinExistence type="predicted"/>
<protein>
    <submittedName>
        <fullName evidence="2">Glycosyl transferase family 2</fullName>
    </submittedName>
</protein>
<dbReference type="CDD" id="cd04186">
    <property type="entry name" value="GT_2_like_c"/>
    <property type="match status" value="1"/>
</dbReference>
<organism evidence="2 3">
    <name type="scientific">Pseudohalioglobus lutimaris</name>
    <dbReference type="NCBI Taxonomy" id="1737061"/>
    <lineage>
        <taxon>Bacteria</taxon>
        <taxon>Pseudomonadati</taxon>
        <taxon>Pseudomonadota</taxon>
        <taxon>Gammaproteobacteria</taxon>
        <taxon>Cellvibrionales</taxon>
        <taxon>Halieaceae</taxon>
        <taxon>Pseudohalioglobus</taxon>
    </lineage>
</organism>
<reference evidence="2 3" key="1">
    <citation type="submission" date="2018-01" db="EMBL/GenBank/DDBJ databases">
        <title>The draft genome sequence of Halioglobus lutimaris HF004.</title>
        <authorList>
            <person name="Du Z.-J."/>
            <person name="Shi M.-J."/>
        </authorList>
    </citation>
    <scope>NUCLEOTIDE SEQUENCE [LARGE SCALE GENOMIC DNA]</scope>
    <source>
        <strain evidence="2 3">HF004</strain>
    </source>
</reference>
<dbReference type="EMBL" id="PKUS01000039">
    <property type="protein sequence ID" value="PLW67044.1"/>
    <property type="molecule type" value="Genomic_DNA"/>
</dbReference>
<dbReference type="Gene3D" id="3.90.550.10">
    <property type="entry name" value="Spore Coat Polysaccharide Biosynthesis Protein SpsA, Chain A"/>
    <property type="match status" value="1"/>
</dbReference>